<dbReference type="Pfam" id="PF03481">
    <property type="entry name" value="Sua5_C"/>
    <property type="match status" value="1"/>
</dbReference>
<comment type="function">
    <text evidence="13">Required for the formation of a threonylcarbamoyl group on adenosine at position 37 (t(6)A37) in tRNAs that read codons beginning with adenine.</text>
</comment>
<evidence type="ECO:0000313" key="16">
    <source>
        <dbReference type="EMBL" id="PWE00212.1"/>
    </source>
</evidence>
<evidence type="ECO:0000256" key="11">
    <source>
        <dbReference type="ARBA" id="ARBA00029774"/>
    </source>
</evidence>
<evidence type="ECO:0000256" key="5">
    <source>
        <dbReference type="ARBA" id="ARBA00022490"/>
    </source>
</evidence>
<dbReference type="GO" id="GO:0000049">
    <property type="term" value="F:tRNA binding"/>
    <property type="evidence" value="ECO:0007669"/>
    <property type="project" value="TreeGrafter"/>
</dbReference>
<evidence type="ECO:0000256" key="13">
    <source>
        <dbReference type="PIRNR" id="PIRNR004930"/>
    </source>
</evidence>
<dbReference type="InterPro" id="IPR017945">
    <property type="entry name" value="DHBP_synth_RibB-like_a/b_dom"/>
</dbReference>
<feature type="binding site" evidence="14">
    <location>
        <position position="220"/>
    </location>
    <ligand>
        <name>ATP</name>
        <dbReference type="ChEBI" id="CHEBI:30616"/>
    </ligand>
</feature>
<sequence>MQIGNDITHAAQLIQSGELVAFPTETVYGLGADALNPSAVAKIFEAKERPAFDPLIVHVAHLNQTKSLCRQWDERIRLLAEHFWPGPLTIVVEKNERVPDIVTSGLNTVGIRMPDHPLALQLIAEAKTPIAAPSANKFGRISPTKAWHVANQLTEVPYIIDGGQTTVGIESSVIRLHEDGFVMLRPGAISSDQIREVIPESKMSDEEHKLHSPGLIKSHYSPQKPLFIGEIDLKETDLSNAGLIAWGQPEYASKFSKVEYLSVDQRMEEAAINLFSALHNMESSDVEFIVADPVPEEGIGIAIMDRMRKAAYRYRNT</sequence>
<dbReference type="GO" id="GO:0008033">
    <property type="term" value="P:tRNA processing"/>
    <property type="evidence" value="ECO:0007669"/>
    <property type="project" value="UniProtKB-KW"/>
</dbReference>
<feature type="binding site" evidence="14">
    <location>
        <position position="185"/>
    </location>
    <ligand>
        <name>ATP</name>
        <dbReference type="ChEBI" id="CHEBI:30616"/>
    </ligand>
</feature>
<dbReference type="GO" id="GO:0003725">
    <property type="term" value="F:double-stranded RNA binding"/>
    <property type="evidence" value="ECO:0007669"/>
    <property type="project" value="UniProtKB-UniRule"/>
</dbReference>
<protein>
    <recommendedName>
        <fullName evidence="4 13">Threonylcarbamoyl-AMP synthase</fullName>
        <shortName evidence="13">TC-AMP synthase</shortName>
        <ecNumber evidence="3 13">2.7.7.87</ecNumber>
    </recommendedName>
    <alternativeName>
        <fullName evidence="11 13">L-threonylcarbamoyladenylate synthase</fullName>
    </alternativeName>
</protein>
<comment type="caution">
    <text evidence="16">The sequence shown here is derived from an EMBL/GenBank/DDBJ whole genome shotgun (WGS) entry which is preliminary data.</text>
</comment>
<evidence type="ECO:0000256" key="14">
    <source>
        <dbReference type="PIRSR" id="PIRSR004930-1"/>
    </source>
</evidence>
<dbReference type="NCBIfam" id="TIGR00057">
    <property type="entry name" value="L-threonylcarbamoyladenylate synthase"/>
    <property type="match status" value="1"/>
</dbReference>
<evidence type="ECO:0000256" key="2">
    <source>
        <dbReference type="ARBA" id="ARBA00007663"/>
    </source>
</evidence>
<feature type="binding site" evidence="14">
    <location>
        <position position="58"/>
    </location>
    <ligand>
        <name>L-threonine</name>
        <dbReference type="ChEBI" id="CHEBI:57926"/>
    </ligand>
</feature>
<keyword evidence="6 13" id="KW-0808">Transferase</keyword>
<dbReference type="Gene3D" id="3.90.870.10">
    <property type="entry name" value="DHBP synthase"/>
    <property type="match status" value="1"/>
</dbReference>
<evidence type="ECO:0000256" key="8">
    <source>
        <dbReference type="ARBA" id="ARBA00022695"/>
    </source>
</evidence>
<dbReference type="AlphaFoldDB" id="A0A2U2BAW8"/>
<proteinExistence type="inferred from homology"/>
<gene>
    <name evidence="16" type="ORF">DDZ16_07635</name>
</gene>
<evidence type="ECO:0000256" key="9">
    <source>
        <dbReference type="ARBA" id="ARBA00022741"/>
    </source>
</evidence>
<evidence type="ECO:0000256" key="4">
    <source>
        <dbReference type="ARBA" id="ARBA00015492"/>
    </source>
</evidence>
<feature type="binding site" evidence="14">
    <location>
        <position position="134"/>
    </location>
    <ligand>
        <name>ATP</name>
        <dbReference type="ChEBI" id="CHEBI:30616"/>
    </ligand>
</feature>
<comment type="catalytic activity">
    <reaction evidence="12 13">
        <text>L-threonine + hydrogencarbonate + ATP = L-threonylcarbamoyladenylate + diphosphate + H2O</text>
        <dbReference type="Rhea" id="RHEA:36407"/>
        <dbReference type="ChEBI" id="CHEBI:15377"/>
        <dbReference type="ChEBI" id="CHEBI:17544"/>
        <dbReference type="ChEBI" id="CHEBI:30616"/>
        <dbReference type="ChEBI" id="CHEBI:33019"/>
        <dbReference type="ChEBI" id="CHEBI:57926"/>
        <dbReference type="ChEBI" id="CHEBI:73682"/>
        <dbReference type="EC" id="2.7.7.87"/>
    </reaction>
</comment>
<feature type="domain" description="YrdC-like" evidence="15">
    <location>
        <begin position="4"/>
        <end position="189"/>
    </location>
</feature>
<dbReference type="InterPro" id="IPR006070">
    <property type="entry name" value="Sua5-like_dom"/>
</dbReference>
<evidence type="ECO:0000256" key="10">
    <source>
        <dbReference type="ARBA" id="ARBA00022840"/>
    </source>
</evidence>
<dbReference type="EC" id="2.7.7.87" evidence="3 13"/>
<comment type="subcellular location">
    <subcellularLocation>
        <location evidence="1 13">Cytoplasm</location>
    </subcellularLocation>
</comment>
<organism evidence="16 17">
    <name type="scientific">Marinilabilia rubra</name>
    <dbReference type="NCBI Taxonomy" id="2162893"/>
    <lineage>
        <taxon>Bacteria</taxon>
        <taxon>Pseudomonadati</taxon>
        <taxon>Bacteroidota</taxon>
        <taxon>Bacteroidia</taxon>
        <taxon>Marinilabiliales</taxon>
        <taxon>Marinilabiliaceae</taxon>
        <taxon>Marinilabilia</taxon>
    </lineage>
</organism>
<dbReference type="EMBL" id="QEWP01000004">
    <property type="protein sequence ID" value="PWE00212.1"/>
    <property type="molecule type" value="Genomic_DNA"/>
</dbReference>
<dbReference type="FunFam" id="3.90.870.10:FF:000009">
    <property type="entry name" value="Threonylcarbamoyl-AMP synthase, putative"/>
    <property type="match status" value="1"/>
</dbReference>
<dbReference type="GO" id="GO:0061710">
    <property type="term" value="F:L-threonylcarbamoyladenylate synthase"/>
    <property type="evidence" value="ECO:0007669"/>
    <property type="project" value="UniProtKB-EC"/>
</dbReference>
<accession>A0A2U2BAW8</accession>
<evidence type="ECO:0000256" key="12">
    <source>
        <dbReference type="ARBA" id="ARBA00048366"/>
    </source>
</evidence>
<keyword evidence="7 13" id="KW-0819">tRNA processing</keyword>
<evidence type="ECO:0000256" key="3">
    <source>
        <dbReference type="ARBA" id="ARBA00012584"/>
    </source>
</evidence>
<feature type="binding site" evidence="14">
    <location>
        <position position="142"/>
    </location>
    <ligand>
        <name>L-threonine</name>
        <dbReference type="ChEBI" id="CHEBI:57926"/>
    </ligand>
</feature>
<dbReference type="GO" id="GO:0005737">
    <property type="term" value="C:cytoplasm"/>
    <property type="evidence" value="ECO:0007669"/>
    <property type="project" value="UniProtKB-SubCell"/>
</dbReference>
<evidence type="ECO:0000313" key="17">
    <source>
        <dbReference type="Proteomes" id="UP000244956"/>
    </source>
</evidence>
<feature type="binding site" evidence="14">
    <location>
        <position position="171"/>
    </location>
    <ligand>
        <name>L-threonine</name>
        <dbReference type="ChEBI" id="CHEBI:57926"/>
    </ligand>
</feature>
<dbReference type="PROSITE" id="PS51163">
    <property type="entry name" value="YRDC"/>
    <property type="match status" value="1"/>
</dbReference>
<feature type="binding site" evidence="14">
    <location>
        <position position="49"/>
    </location>
    <ligand>
        <name>ATP</name>
        <dbReference type="ChEBI" id="CHEBI:30616"/>
    </ligand>
</feature>
<evidence type="ECO:0000259" key="15">
    <source>
        <dbReference type="PROSITE" id="PS51163"/>
    </source>
</evidence>
<keyword evidence="10 13" id="KW-0067">ATP-binding</keyword>
<dbReference type="Proteomes" id="UP000244956">
    <property type="component" value="Unassembled WGS sequence"/>
</dbReference>
<feature type="binding site" evidence="14">
    <location>
        <position position="112"/>
    </location>
    <ligand>
        <name>L-threonine</name>
        <dbReference type="ChEBI" id="CHEBI:57926"/>
    </ligand>
</feature>
<dbReference type="GO" id="GO:0006450">
    <property type="term" value="P:regulation of translational fidelity"/>
    <property type="evidence" value="ECO:0007669"/>
    <property type="project" value="TreeGrafter"/>
</dbReference>
<dbReference type="InterPro" id="IPR038385">
    <property type="entry name" value="Sua5/YwlC_C"/>
</dbReference>
<dbReference type="GO" id="GO:0005524">
    <property type="term" value="F:ATP binding"/>
    <property type="evidence" value="ECO:0007669"/>
    <property type="project" value="UniProtKB-UniRule"/>
</dbReference>
<dbReference type="PIRSF" id="PIRSF004930">
    <property type="entry name" value="Tln_factor_SUA5"/>
    <property type="match status" value="1"/>
</dbReference>
<keyword evidence="17" id="KW-1185">Reference proteome</keyword>
<dbReference type="OrthoDB" id="9814580at2"/>
<comment type="similarity">
    <text evidence="2 13">Belongs to the SUA5 family.</text>
</comment>
<keyword evidence="8 13" id="KW-0548">Nucleotidyltransferase</keyword>
<feature type="binding site" evidence="14">
    <location>
        <position position="26"/>
    </location>
    <ligand>
        <name>L-threonine</name>
        <dbReference type="ChEBI" id="CHEBI:57926"/>
    </ligand>
</feature>
<evidence type="ECO:0000256" key="7">
    <source>
        <dbReference type="ARBA" id="ARBA00022694"/>
    </source>
</evidence>
<keyword evidence="5 13" id="KW-0963">Cytoplasm</keyword>
<keyword evidence="9 13" id="KW-0547">Nucleotide-binding</keyword>
<dbReference type="SUPFAM" id="SSF55821">
    <property type="entry name" value="YrdC/RibB"/>
    <property type="match status" value="1"/>
</dbReference>
<dbReference type="Gene3D" id="3.40.50.11030">
    <property type="entry name" value="Threonylcarbamoyl-AMP synthase, C-terminal domain"/>
    <property type="match status" value="1"/>
</dbReference>
<feature type="binding site" evidence="14">
    <location>
        <position position="132"/>
    </location>
    <ligand>
        <name>L-threonine</name>
        <dbReference type="ChEBI" id="CHEBI:57926"/>
    </ligand>
</feature>
<evidence type="ECO:0000256" key="1">
    <source>
        <dbReference type="ARBA" id="ARBA00004496"/>
    </source>
</evidence>
<dbReference type="PANTHER" id="PTHR17490:SF16">
    <property type="entry name" value="THREONYLCARBAMOYL-AMP SYNTHASE"/>
    <property type="match status" value="1"/>
</dbReference>
<dbReference type="PANTHER" id="PTHR17490">
    <property type="entry name" value="SUA5"/>
    <property type="match status" value="1"/>
</dbReference>
<evidence type="ECO:0000256" key="6">
    <source>
        <dbReference type="ARBA" id="ARBA00022679"/>
    </source>
</evidence>
<dbReference type="RefSeq" id="WP_109263835.1">
    <property type="nucleotide sequence ID" value="NZ_QEWP01000004.1"/>
</dbReference>
<dbReference type="InterPro" id="IPR005145">
    <property type="entry name" value="Sua5_C"/>
</dbReference>
<feature type="binding site" evidence="14">
    <location>
        <position position="108"/>
    </location>
    <ligand>
        <name>ATP</name>
        <dbReference type="ChEBI" id="CHEBI:30616"/>
    </ligand>
</feature>
<dbReference type="InterPro" id="IPR050156">
    <property type="entry name" value="TC-AMP_synthase_SUA5"/>
</dbReference>
<name>A0A2U2BAW8_9BACT</name>
<dbReference type="InterPro" id="IPR010923">
    <property type="entry name" value="T(6)A37_SUA5"/>
</dbReference>
<dbReference type="Pfam" id="PF01300">
    <property type="entry name" value="Sua5_yciO_yrdC"/>
    <property type="match status" value="1"/>
</dbReference>
<reference evidence="16 17" key="1">
    <citation type="submission" date="2018-05" db="EMBL/GenBank/DDBJ databases">
        <title>Marinilabilia rubrum sp. nov., isolated from saltern sediment.</title>
        <authorList>
            <person name="Zhang R."/>
        </authorList>
    </citation>
    <scope>NUCLEOTIDE SEQUENCE [LARGE SCALE GENOMIC DNA]</scope>
    <source>
        <strain evidence="16 17">WTE16</strain>
    </source>
</reference>